<dbReference type="GO" id="GO:0003676">
    <property type="term" value="F:nucleic acid binding"/>
    <property type="evidence" value="ECO:0007669"/>
    <property type="project" value="InterPro"/>
</dbReference>
<evidence type="ECO:0000256" key="7">
    <source>
        <dbReference type="SAM" id="SignalP"/>
    </source>
</evidence>
<dbReference type="GO" id="GO:0016788">
    <property type="term" value="F:hydrolase activity, acting on ester bonds"/>
    <property type="evidence" value="ECO:0007669"/>
    <property type="project" value="InterPro"/>
</dbReference>
<feature type="chain" id="PRO_5003862882" evidence="7">
    <location>
        <begin position="18"/>
        <end position="256"/>
    </location>
</feature>
<name>K2PUK0_9FLAO</name>
<dbReference type="PANTHER" id="PTHR33146:SF26">
    <property type="entry name" value="ENDONUCLEASE 4"/>
    <property type="match status" value="1"/>
</dbReference>
<dbReference type="Proteomes" id="UP000007364">
    <property type="component" value="Unassembled WGS sequence"/>
</dbReference>
<reference evidence="8 9" key="1">
    <citation type="journal article" date="2012" name="J. Bacteriol.">
        <title>Genome Sequence of Galbibacter marinum Type Strain ck-I2-15.</title>
        <authorList>
            <person name="Lai Q."/>
            <person name="Li C."/>
            <person name="Shao Z."/>
        </authorList>
    </citation>
    <scope>NUCLEOTIDE SEQUENCE [LARGE SCALE GENOMIC DNA]</scope>
    <source>
        <strain evidence="9">ck-I2-15</strain>
    </source>
</reference>
<feature type="signal peptide" evidence="7">
    <location>
        <begin position="1"/>
        <end position="17"/>
    </location>
</feature>
<evidence type="ECO:0000313" key="8">
    <source>
        <dbReference type="EMBL" id="EKF55229.1"/>
    </source>
</evidence>
<proteinExistence type="predicted"/>
<keyword evidence="7" id="KW-0732">Signal</keyword>
<accession>K2PUK0</accession>
<keyword evidence="1" id="KW-0540">Nuclease</keyword>
<dbReference type="GO" id="GO:0046872">
    <property type="term" value="F:metal ion binding"/>
    <property type="evidence" value="ECO:0007669"/>
    <property type="project" value="UniProtKB-KW"/>
</dbReference>
<dbReference type="EMBL" id="AMSG01000009">
    <property type="protein sequence ID" value="EKF55229.1"/>
    <property type="molecule type" value="Genomic_DNA"/>
</dbReference>
<dbReference type="GO" id="GO:0006308">
    <property type="term" value="P:DNA catabolic process"/>
    <property type="evidence" value="ECO:0007669"/>
    <property type="project" value="InterPro"/>
</dbReference>
<keyword evidence="2" id="KW-0479">Metal-binding</keyword>
<gene>
    <name evidence="8" type="ORF">I215_08291</name>
</gene>
<organism evidence="8 9">
    <name type="scientific">Galbibacter marinus</name>
    <dbReference type="NCBI Taxonomy" id="555500"/>
    <lineage>
        <taxon>Bacteria</taxon>
        <taxon>Pseudomonadati</taxon>
        <taxon>Bacteroidota</taxon>
        <taxon>Flavobacteriia</taxon>
        <taxon>Flavobacteriales</taxon>
        <taxon>Flavobacteriaceae</taxon>
        <taxon>Galbibacter</taxon>
    </lineage>
</organism>
<dbReference type="STRING" id="555500.I215_08291"/>
<keyword evidence="4" id="KW-0378">Hydrolase</keyword>
<sequence length="256" mass="29440">MRLLVFVLLLSLQQMTAADFFWGKTGHRVVGEVAEQHIKKSTLKKIDKILDGQSLAVVANFGDDIKSDPRYREFGPWHYVNIAPGKKYGDDQPYRKGDIVTGIQKCIEVVQDKNASKEQRAFYLKLLVHFVGDLHQPMHVGYAQDKGGNDIQVRWFNKGTNLHRLWDTNMIESYDMSFTELSENLPVLSKQQQEFIIQGDLLDWVADSQKIAKQVYESVEVGEKLGYTYMYEHFDTVKIQLQKGGLRLAKLLDEIL</sequence>
<evidence type="ECO:0000256" key="6">
    <source>
        <dbReference type="ARBA" id="ARBA00023180"/>
    </source>
</evidence>
<dbReference type="Pfam" id="PF02265">
    <property type="entry name" value="S1-P1_nuclease"/>
    <property type="match status" value="1"/>
</dbReference>
<dbReference type="GO" id="GO:0004519">
    <property type="term" value="F:endonuclease activity"/>
    <property type="evidence" value="ECO:0007669"/>
    <property type="project" value="UniProtKB-KW"/>
</dbReference>
<dbReference type="SUPFAM" id="SSF48537">
    <property type="entry name" value="Phospholipase C/P1 nuclease"/>
    <property type="match status" value="1"/>
</dbReference>
<dbReference type="OrthoDB" id="267579at2"/>
<dbReference type="PATRIC" id="fig|555500.3.peg.1719"/>
<keyword evidence="3" id="KW-0255">Endonuclease</keyword>
<dbReference type="AlphaFoldDB" id="K2PUK0"/>
<dbReference type="eggNOG" id="ENOG502Z82C">
    <property type="taxonomic scope" value="Bacteria"/>
</dbReference>
<evidence type="ECO:0000313" key="9">
    <source>
        <dbReference type="Proteomes" id="UP000007364"/>
    </source>
</evidence>
<dbReference type="CDD" id="cd11010">
    <property type="entry name" value="S1-P1_nuclease"/>
    <property type="match status" value="1"/>
</dbReference>
<evidence type="ECO:0000256" key="2">
    <source>
        <dbReference type="ARBA" id="ARBA00022723"/>
    </source>
</evidence>
<evidence type="ECO:0000256" key="3">
    <source>
        <dbReference type="ARBA" id="ARBA00022759"/>
    </source>
</evidence>
<dbReference type="RefSeq" id="WP_008991513.1">
    <property type="nucleotide sequence ID" value="NZ_AMSG01000009.1"/>
</dbReference>
<dbReference type="PANTHER" id="PTHR33146">
    <property type="entry name" value="ENDONUCLEASE 4"/>
    <property type="match status" value="1"/>
</dbReference>
<dbReference type="InterPro" id="IPR003154">
    <property type="entry name" value="S1/P1nuclease"/>
</dbReference>
<comment type="caution">
    <text evidence="8">The sequence shown here is derived from an EMBL/GenBank/DDBJ whole genome shotgun (WGS) entry which is preliminary data.</text>
</comment>
<dbReference type="InterPro" id="IPR008947">
    <property type="entry name" value="PLipase_C/P1_nuclease_dom_sf"/>
</dbReference>
<protein>
    <submittedName>
        <fullName evidence="8">Putative S1/P1 Nuclease</fullName>
    </submittedName>
</protein>
<keyword evidence="6" id="KW-0325">Glycoprotein</keyword>
<evidence type="ECO:0000256" key="4">
    <source>
        <dbReference type="ARBA" id="ARBA00022801"/>
    </source>
</evidence>
<evidence type="ECO:0000256" key="1">
    <source>
        <dbReference type="ARBA" id="ARBA00022722"/>
    </source>
</evidence>
<keyword evidence="9" id="KW-1185">Reference proteome</keyword>
<evidence type="ECO:0000256" key="5">
    <source>
        <dbReference type="ARBA" id="ARBA00023157"/>
    </source>
</evidence>
<keyword evidence="5" id="KW-1015">Disulfide bond</keyword>
<dbReference type="Gene3D" id="1.10.575.10">
    <property type="entry name" value="P1 Nuclease"/>
    <property type="match status" value="1"/>
</dbReference>